<proteinExistence type="predicted"/>
<evidence type="ECO:0000313" key="1">
    <source>
        <dbReference type="EMBL" id="SAL77526.1"/>
    </source>
</evidence>
<dbReference type="Proteomes" id="UP000054770">
    <property type="component" value="Unassembled WGS sequence"/>
</dbReference>
<accession>A0A158K8S6</accession>
<dbReference type="AlphaFoldDB" id="A0A158K8S6"/>
<dbReference type="EMBL" id="FCON02000072">
    <property type="protein sequence ID" value="SAL77526.1"/>
    <property type="molecule type" value="Genomic_DNA"/>
</dbReference>
<comment type="caution">
    <text evidence="1">The sequence shown here is derived from an EMBL/GenBank/DDBJ whole genome shotgun (WGS) entry which is preliminary data.</text>
</comment>
<evidence type="ECO:0000313" key="2">
    <source>
        <dbReference type="Proteomes" id="UP000054770"/>
    </source>
</evidence>
<dbReference type="RefSeq" id="WP_087647261.1">
    <property type="nucleotide sequence ID" value="NZ_FCON02000072.1"/>
</dbReference>
<organism evidence="1 2">
    <name type="scientific">Caballeronia choica</name>
    <dbReference type="NCBI Taxonomy" id="326476"/>
    <lineage>
        <taxon>Bacteria</taxon>
        <taxon>Pseudomonadati</taxon>
        <taxon>Pseudomonadota</taxon>
        <taxon>Betaproteobacteria</taxon>
        <taxon>Burkholderiales</taxon>
        <taxon>Burkholderiaceae</taxon>
        <taxon>Caballeronia</taxon>
    </lineage>
</organism>
<gene>
    <name evidence="1" type="ORF">AWB68_05218</name>
</gene>
<keyword evidence="2" id="KW-1185">Reference proteome</keyword>
<reference evidence="1" key="1">
    <citation type="submission" date="2016-01" db="EMBL/GenBank/DDBJ databases">
        <authorList>
            <person name="Peeters C."/>
        </authorList>
    </citation>
    <scope>NUCLEOTIDE SEQUENCE [LARGE SCALE GENOMIC DNA]</scope>
    <source>
        <strain evidence="1">LMG 22940</strain>
    </source>
</reference>
<sequence length="301" mass="33369">MAKELKTDAWYRYMLYRGDERYMTFDPEEKRKDAVEAGKKFMASAYADVWAKDGALVQRARVFLGENFHWHERLAKEGTDLDVVKTLMDMVRGGSVVVIPEKPVFSGGGARPPLKAAASFWGVENYDPPRYASVQERYLAQIEELQANETPWAEIEAMNDSINQKFMHAAVLVDPLGMLPVFARAGWISKYGLADLSHWGEDELAGGGASTPLGDAQAIEYNEVLPVGEPEQVAGMPFHGAPGSWASSMPGTMQQLRQYGLNGTPLTDIDFEAHHGNANPHAHNWDGYDRDEGAPVSLLPW</sequence>
<name>A0A158K8S6_9BURK</name>
<dbReference type="OrthoDB" id="9103676at2"/>
<protein>
    <submittedName>
        <fullName evidence="1">Uncharacterized protein</fullName>
    </submittedName>
</protein>